<sequence>MTKTAYSRNRPYSPDPDASEQVKHWHTPDLTADARSQDTRTNALNMHLPEATAAAAEEQEQELVIKPLTADDIEQMRQAAHDEGILQGKEEGFAKGYSEGREQGQQDGFKQGQAEGKRQGLEDGATELDTLRAELSVLLDQLQQPLAKIDNRVEQELLQLCLAMAKAVINVEVTTNPKVILQALQEAVSALPLQSSNLIIKLNPADVASVKRHYNDTELTERGWQLRPEPLVEQGGCLVESISSSVDRSLNQRIQSSLEHFLQLAETADSSEHAAAESSDIPTQQAQSNDAQSKDAQSEHSQLKDTQANDTQVKDTQVKDSPPND</sequence>
<comment type="function">
    <text evidence="1">Needed for flagellar regrowth and assembly.</text>
</comment>
<evidence type="ECO:0000313" key="12">
    <source>
        <dbReference type="EMBL" id="SNY56086.1"/>
    </source>
</evidence>
<evidence type="ECO:0000256" key="9">
    <source>
        <dbReference type="ARBA" id="ARBA00023225"/>
    </source>
</evidence>
<keyword evidence="5" id="KW-0813">Transport</keyword>
<evidence type="ECO:0000256" key="10">
    <source>
        <dbReference type="SAM" id="MobiDB-lite"/>
    </source>
</evidence>
<dbReference type="AlphaFoldDB" id="A0A285J9P1"/>
<feature type="domain" description="Flagellar assembly protein FliH/Type III secretion system HrpE" evidence="11">
    <location>
        <begin position="132"/>
        <end position="255"/>
    </location>
</feature>
<name>A0A285J9P1_9GAMM</name>
<evidence type="ECO:0000256" key="6">
    <source>
        <dbReference type="ARBA" id="ARBA00022490"/>
    </source>
</evidence>
<dbReference type="GO" id="GO:0005829">
    <property type="term" value="C:cytosol"/>
    <property type="evidence" value="ECO:0007669"/>
    <property type="project" value="TreeGrafter"/>
</dbReference>
<dbReference type="PRINTS" id="PR01003">
    <property type="entry name" value="FLGFLIH"/>
</dbReference>
<keyword evidence="12" id="KW-0282">Flagellum</keyword>
<evidence type="ECO:0000256" key="3">
    <source>
        <dbReference type="ARBA" id="ARBA00006602"/>
    </source>
</evidence>
<evidence type="ECO:0000256" key="8">
    <source>
        <dbReference type="ARBA" id="ARBA00022927"/>
    </source>
</evidence>
<keyword evidence="8" id="KW-0653">Protein transport</keyword>
<keyword evidence="12" id="KW-0966">Cell projection</keyword>
<feature type="region of interest" description="Disordered" evidence="10">
    <location>
        <begin position="268"/>
        <end position="325"/>
    </location>
</feature>
<dbReference type="PANTHER" id="PTHR34982">
    <property type="entry name" value="YOP PROTEINS TRANSLOCATION PROTEIN L"/>
    <property type="match status" value="1"/>
</dbReference>
<dbReference type="GO" id="GO:0071973">
    <property type="term" value="P:bacterial-type flagellum-dependent cell motility"/>
    <property type="evidence" value="ECO:0007669"/>
    <property type="project" value="InterPro"/>
</dbReference>
<organism evidence="12 13">
    <name type="scientific">Arsukibacterium tuosuense</name>
    <dbReference type="NCBI Taxonomy" id="1323745"/>
    <lineage>
        <taxon>Bacteria</taxon>
        <taxon>Pseudomonadati</taxon>
        <taxon>Pseudomonadota</taxon>
        <taxon>Gammaproteobacteria</taxon>
        <taxon>Chromatiales</taxon>
        <taxon>Chromatiaceae</taxon>
        <taxon>Arsukibacterium</taxon>
    </lineage>
</organism>
<dbReference type="EMBL" id="OBEB01000006">
    <property type="protein sequence ID" value="SNY56086.1"/>
    <property type="molecule type" value="Genomic_DNA"/>
</dbReference>
<dbReference type="InterPro" id="IPR018035">
    <property type="entry name" value="Flagellar_FliH/T3SS_HrpE"/>
</dbReference>
<reference evidence="13" key="1">
    <citation type="submission" date="2017-09" db="EMBL/GenBank/DDBJ databases">
        <authorList>
            <person name="Varghese N."/>
            <person name="Submissions S."/>
        </authorList>
    </citation>
    <scope>NUCLEOTIDE SEQUENCE [LARGE SCALE GENOMIC DNA]</scope>
    <source>
        <strain evidence="13">CGMCC 1.12461</strain>
    </source>
</reference>
<dbReference type="PANTHER" id="PTHR34982:SF1">
    <property type="entry name" value="FLAGELLAR ASSEMBLY PROTEIN FLIH"/>
    <property type="match status" value="1"/>
</dbReference>
<dbReference type="GO" id="GO:0015031">
    <property type="term" value="P:protein transport"/>
    <property type="evidence" value="ECO:0007669"/>
    <property type="project" value="UniProtKB-KW"/>
</dbReference>
<keyword evidence="12" id="KW-0969">Cilium</keyword>
<keyword evidence="13" id="KW-1185">Reference proteome</keyword>
<accession>A0A285J9P1</accession>
<protein>
    <recommendedName>
        <fullName evidence="4">Flagellar assembly protein FliH</fullName>
    </recommendedName>
</protein>
<feature type="region of interest" description="Disordered" evidence="10">
    <location>
        <begin position="1"/>
        <end position="34"/>
    </location>
</feature>
<feature type="compositionally biased region" description="Basic and acidic residues" evidence="10">
    <location>
        <begin position="292"/>
        <end position="303"/>
    </location>
</feature>
<dbReference type="Proteomes" id="UP000219353">
    <property type="component" value="Unassembled WGS sequence"/>
</dbReference>
<feature type="region of interest" description="Disordered" evidence="10">
    <location>
        <begin position="99"/>
        <end position="119"/>
    </location>
</feature>
<dbReference type="GO" id="GO:0003774">
    <property type="term" value="F:cytoskeletal motor activity"/>
    <property type="evidence" value="ECO:0007669"/>
    <property type="project" value="InterPro"/>
</dbReference>
<dbReference type="OrthoDB" id="6196089at2"/>
<evidence type="ECO:0000313" key="13">
    <source>
        <dbReference type="Proteomes" id="UP000219353"/>
    </source>
</evidence>
<evidence type="ECO:0000256" key="1">
    <source>
        <dbReference type="ARBA" id="ARBA00003041"/>
    </source>
</evidence>
<evidence type="ECO:0000256" key="4">
    <source>
        <dbReference type="ARBA" id="ARBA00016507"/>
    </source>
</evidence>
<dbReference type="InterPro" id="IPR051472">
    <property type="entry name" value="T3SS_Stator/FliH"/>
</dbReference>
<dbReference type="RefSeq" id="WP_097112245.1">
    <property type="nucleotide sequence ID" value="NZ_OBEB01000006.1"/>
</dbReference>
<dbReference type="NCBIfam" id="NF004270">
    <property type="entry name" value="PRK05687.2-1"/>
    <property type="match status" value="1"/>
</dbReference>
<evidence type="ECO:0000256" key="5">
    <source>
        <dbReference type="ARBA" id="ARBA00022448"/>
    </source>
</evidence>
<comment type="similarity">
    <text evidence="3">Belongs to the FliH family.</text>
</comment>
<keyword evidence="6" id="KW-0963">Cytoplasm</keyword>
<comment type="subcellular location">
    <subcellularLocation>
        <location evidence="2">Cytoplasm</location>
    </subcellularLocation>
</comment>
<keyword evidence="7" id="KW-1005">Bacterial flagellum biogenesis</keyword>
<dbReference type="InterPro" id="IPR000563">
    <property type="entry name" value="Flag_FliH"/>
</dbReference>
<evidence type="ECO:0000256" key="7">
    <source>
        <dbReference type="ARBA" id="ARBA00022795"/>
    </source>
</evidence>
<evidence type="ECO:0000256" key="2">
    <source>
        <dbReference type="ARBA" id="ARBA00004496"/>
    </source>
</evidence>
<keyword evidence="9" id="KW-1006">Bacterial flagellum protein export</keyword>
<evidence type="ECO:0000259" key="11">
    <source>
        <dbReference type="Pfam" id="PF02108"/>
    </source>
</evidence>
<dbReference type="GO" id="GO:0044781">
    <property type="term" value="P:bacterial-type flagellum organization"/>
    <property type="evidence" value="ECO:0007669"/>
    <property type="project" value="UniProtKB-KW"/>
</dbReference>
<feature type="compositionally biased region" description="Polar residues" evidence="10">
    <location>
        <begin position="280"/>
        <end position="291"/>
    </location>
</feature>
<dbReference type="GO" id="GO:0009288">
    <property type="term" value="C:bacterial-type flagellum"/>
    <property type="evidence" value="ECO:0007669"/>
    <property type="project" value="InterPro"/>
</dbReference>
<gene>
    <name evidence="12" type="ORF">SAMN06297280_3058</name>
</gene>
<dbReference type="Pfam" id="PF02108">
    <property type="entry name" value="FliH"/>
    <property type="match status" value="1"/>
</dbReference>
<proteinExistence type="inferred from homology"/>